<feature type="disulfide bond" evidence="16">
    <location>
        <begin position="925"/>
        <end position="934"/>
    </location>
</feature>
<dbReference type="GO" id="GO:0046982">
    <property type="term" value="F:protein heterodimerization activity"/>
    <property type="evidence" value="ECO:0007669"/>
    <property type="project" value="UniProtKB-ARBA"/>
</dbReference>
<dbReference type="GO" id="GO:0007274">
    <property type="term" value="P:neuromuscular synaptic transmission"/>
    <property type="evidence" value="ECO:0007669"/>
    <property type="project" value="UniProtKB-ARBA"/>
</dbReference>
<feature type="compositionally biased region" description="Polar residues" evidence="17">
    <location>
        <begin position="214"/>
        <end position="235"/>
    </location>
</feature>
<dbReference type="GO" id="GO:0097060">
    <property type="term" value="C:synaptic membrane"/>
    <property type="evidence" value="ECO:0007669"/>
    <property type="project" value="UniProtKB-SubCell"/>
</dbReference>
<dbReference type="FunFam" id="2.10.25.10:FF:000021">
    <property type="entry name" value="Teneurin transmembrane protein 2"/>
    <property type="match status" value="2"/>
</dbReference>
<dbReference type="Gene3D" id="2.120.10.30">
    <property type="entry name" value="TolB, C-terminal domain"/>
    <property type="match status" value="3"/>
</dbReference>
<evidence type="ECO:0000256" key="9">
    <source>
        <dbReference type="ARBA" id="ARBA00022902"/>
    </source>
</evidence>
<comment type="caution">
    <text evidence="16">Lacks conserved residue(s) required for the propagation of feature annotation.</text>
</comment>
<dbReference type="InterPro" id="IPR000742">
    <property type="entry name" value="EGF"/>
</dbReference>
<dbReference type="InterPro" id="IPR057627">
    <property type="entry name" value="FN-plug_TEN1-4"/>
</dbReference>
<keyword evidence="9" id="KW-0524">Neurogenesis</keyword>
<feature type="region of interest" description="Disordered" evidence="17">
    <location>
        <begin position="93"/>
        <end position="133"/>
    </location>
</feature>
<evidence type="ECO:0000256" key="14">
    <source>
        <dbReference type="ARBA" id="ARBA00034109"/>
    </source>
</evidence>
<dbReference type="GO" id="GO:0001941">
    <property type="term" value="P:postsynaptic membrane organization"/>
    <property type="evidence" value="ECO:0007669"/>
    <property type="project" value="UniProtKB-ARBA"/>
</dbReference>
<dbReference type="GO" id="GO:0097090">
    <property type="term" value="P:presynaptic membrane organization"/>
    <property type="evidence" value="ECO:0007669"/>
    <property type="project" value="UniProtKB-ARBA"/>
</dbReference>
<reference evidence="19 20" key="1">
    <citation type="journal article" date="2015" name="Genome Biol. Evol.">
        <title>The genome of winter moth (Operophtera brumata) provides a genomic perspective on sexual dimorphism and phenology.</title>
        <authorList>
            <person name="Derks M.F."/>
            <person name="Smit S."/>
            <person name="Salis L."/>
            <person name="Schijlen E."/>
            <person name="Bossers A."/>
            <person name="Mateman C."/>
            <person name="Pijl A.S."/>
            <person name="de Ridder D."/>
            <person name="Groenen M.A."/>
            <person name="Visser M.E."/>
            <person name="Megens H.J."/>
        </authorList>
    </citation>
    <scope>NUCLEOTIDE SEQUENCE [LARGE SCALE GENOMIC DNA]</scope>
    <source>
        <strain evidence="19">WM2013NL</strain>
        <tissue evidence="19">Head and thorax</tissue>
    </source>
</reference>
<dbReference type="GO" id="GO:0048513">
    <property type="term" value="P:animal organ development"/>
    <property type="evidence" value="ECO:0007669"/>
    <property type="project" value="UniProtKB-ARBA"/>
</dbReference>
<dbReference type="Gene3D" id="2.180.10.10">
    <property type="entry name" value="RHS repeat-associated core"/>
    <property type="match status" value="1"/>
</dbReference>
<sequence>MCLVSMGVRPTRESQGASCRMYITVTLLKHCSLLPAGCLLEGTRLPPDVPPRNPTMSRLNGRITGNPADLGDFEPSCLVRTPSGNFYVPSGDIQKNPSMDYKSNSSCSSPGKDKSTLERMDRGERSHPAFGAPVPVLPVRNNLRSSHFPPAASRFHFRKGLSSRCSWKCTAIVFILLFQSPSYFVNWSYQNSKACTVLVGESTELFPASKATTLESNKSLARPHQSSLSTASGNETHSRPRRSVDVDGHASVTSVPISSLEPVTVDKMHEITTPSIDVSLAHGVESASGIIEEGSNASVVIDVDVSNTGDLTKLESTTTKETVETTNVTTTTEGVRKRTVTSKTRPITNGFVPSDKITNIQTRVEAPLEISEGDKEPNKKVNIAYYPEDMQGDAFPSIYSYGAQKLQYLKLLTRMNQVNEELHINLKDAEVPDSNLKQFKYESEKSTTKVHTTIPPPFMTTEPITITKMPITSKPTEHLTLITNNKFVAQTEPVVTTSLTPIVTNNDLANTTTEEPVTQTTTSFVEEKTAPEIKTTEPNNPKHVLINLTISSDDAENSAYKPIYSLTLTVPTLGETNEIPTIKITPMDVEPTQPSNFNKPVILERTTSNKDKNTEDWGGTCECACPICNNNTVDDFYDEYTDNHASTENAITSEASTTESVAETSGFSTAISSETTMASTTDEASTTEDISSITDDIASTTDGIASTTDFITEADTEVPSTTEMACVCPKVEPPPILILEGARTFPAQSFPPDGTTFKQITLGEKLSKEIPPYSYWNMQFYQSQASYVKFDYMIPRGASIGVYARRNALPTHTQYHFLEVLSGFKARTTRASHPSVKKEVTHYMEQGHWFLSVYNDDGDPQEITFIAMVAEEMTHNCPNGCSGKGECLMGHCQCQPGFGGDDCSKSVCPVLCSQRGEYINGECQCNPGWKGKECSLRHDECEVPDCNGHGHCVNGKCSCVRGYKGKFCADVDCPHPTCSGHGFCIEGTCVCKKGWKGLDCATMDKDALQCLPDCSGHGTFDVDTQTCSCHARWSGEDCSKEVCDLDCGPHGRCVGSACVCSPGWSGTACGARLCDARCAEHGQCKNGTCLCVSGWNGKHCTLEGCPRGCAGHGSCRVANDGRWECKCFDGWDGPDCTTLKEQICDDTKDNDKDGLVDCEDPECCQSAACKGSQLCVSSPKPIDILLRKQPPAITASFFERMKFLIDEGSLQNYAKQETFNESRSAVIRGRVVTSLASGLVGVRVSTSTPLEGFTLTRDDGWFDLLVNGGGAVTLHFGRAPFKRSSQVVFVPWNEVVIIDEVVMTTADEKLGMGPPQACLAHDYDAMKPVVLATWKHGFQGACPDKSAILAESQVVQESLQIPGTGLNLVYHSSRAAGYLSTIQLQLTPEKVPPTLALIHLRITIEGILFEKTFEADPVIKFTYPWNRLNVYRQRVYGVTTALVKVGYQYTDCKDIIWNVQTTKLSGHDMSISDVAPVALAAAPDGSIFVGDFNLVRKISTDGTVRTLVKLNATRVSYRYHMALSPLDGTLYISDPESHQIIKVRNTDDFSDPEHNWETIVGSGERCLPGDEAHCGDGALARDAKLAYPKGVAVSSDNVVYFADGTNIRMVDRDGIITTVIGNHMHRAHWKPIPCEGTLSVEEVHLRWPTELAINPLDNSLHIIDDHMILQMAPDGRVKVIAGRPLHCPSPLTGYDMELATYATLVMPQSIAFGAAGDLYVAESDSQRINRVRLITTDGKISLYAGAESKCNCLERGCDCFEADHFLASNSKFNTISAVIVSPDGIVHIADQANYRIRSVMASIPDASGAREYTIYSPDTQETYIFNRFGQHVMTKNILTGENNYVFTYTVNTSNGKLSTVTDAAGNKVFLLRDYSSLVNSIENTKGQKCRLKMSRMKMLQELRTPDNFNMTFDYHGTTGLLKAKYDSTGRSYIYKYDEFGRLTSAVTPTGRIITLTFDLSVKGATVKVSENNRKPISILIKGSSVNTKVGEAEKKTIISTDGSISSSMPWGHVISTDTVPYTILSEIDPILGESYPVPAKQRTEVGGDLANRFEWRYFLRRLLSNKGKSSKAVAQIGRKLRVNGENLLTLEYDRDTSTVAVFMDDKVELLNVTYDRTARPVKWGPRNDIFAEVELEYDRFNRLTRWSWGDLNETYGFDRAGRLHEIRYGDGSSLAYSFRDMFTSLPLKVTTPRGSDYLLDYDDSGALQNLTTPRGHIHTFALMTSLGYFKYQYFSPMNRHPYEILYNDDGHILAKIFPHQSGKILYVYDSTGKLETILAGASAIRYAYHENTHLVKNVEVTDPDYELKQDYKYHAGILKDEKIKFNSKSGLNNAHFKYQYDGNARLSTIDVNVNSKEMPQLRLKYNQNLGILEAVSDLRIYRNTFNRSVMQDTSKQYFTIIDYDDHGRIKTVLINIKAFDVFRLELEYDVRNRIKSKRMMIGDTSSVARISYNYDGHLMEVIGSEDDWKYNYDENGNVIGVIEQGEKRYLGYDIGDRVVQYGELEFSSYDGRGFVIRRGEQKYRYNSRGQFVHAFERDKFQMWYYYDDRSRLVAWKDDKGNVTQFFYTNPQTPNLITHMHHTKTEKTVRFLYDQRDYLTCIETEEQRFYVATDHNGSPLVVFDVNGEIIKEIKRSPFGKIVKDTNPGFYVPVDFHGGILDYNTNLIYVDNRLFDPVVGQWMTPSWEHLATKLSLPTDIFIYRFKNNDPVNRHQNVPYMTSLGSWLQLYGYDLDKMMGSKYITDMIFQPKTSVTTAQLVPDFGVMSGLHCIIEKVNDKLSDIDFVPTPLLKMEPITRNLLPRVSYKRGVFGEGVLISRVDGKAFISVADGANSVVEDVITTVFNNSYFLDVHFSIHDQDVFYFVKDNTLKIRDDMEELRRLSGKFNVSQDETNDQGSEAVIVLRYGVDPAQERIKLLKHAHKRAAARAWEREKALVAAGWEGRGSWTEEEKEELISHGIVDGWAARDVHSVSKYPQLADDPANIVFVRDGRRKRRKSGRARHRS</sequence>
<dbReference type="Gene3D" id="2.60.120.260">
    <property type="entry name" value="Galactose-binding domain-like"/>
    <property type="match status" value="1"/>
</dbReference>
<dbReference type="Pfam" id="PF25021">
    <property type="entry name" value="TEN_NHL"/>
    <property type="match status" value="1"/>
</dbReference>
<dbReference type="Proteomes" id="UP000037510">
    <property type="component" value="Unassembled WGS sequence"/>
</dbReference>
<feature type="domain" description="EGF-like" evidence="18">
    <location>
        <begin position="899"/>
        <end position="935"/>
    </location>
</feature>
<evidence type="ECO:0000313" key="20">
    <source>
        <dbReference type="Proteomes" id="UP000037510"/>
    </source>
</evidence>
<dbReference type="Pfam" id="PF24329">
    <property type="entry name" value="FN-plug_TEN1-4"/>
    <property type="match status" value="1"/>
</dbReference>
<keyword evidence="12 16" id="KW-1015">Disulfide bond</keyword>
<dbReference type="PROSITE" id="PS01186">
    <property type="entry name" value="EGF_2"/>
    <property type="match status" value="3"/>
</dbReference>
<dbReference type="GO" id="GO:0051124">
    <property type="term" value="P:synaptic assembly at neuromuscular junction"/>
    <property type="evidence" value="ECO:0007669"/>
    <property type="project" value="UniProtKB-ARBA"/>
</dbReference>
<dbReference type="InterPro" id="IPR011042">
    <property type="entry name" value="6-blade_b-propeller_TolB-like"/>
</dbReference>
<dbReference type="PANTHER" id="PTHR11219">
    <property type="entry name" value="TENEURIN AND N-ACETYLGLUCOSAMINE-1-PHOSPHODIESTER ALPHA-N-ACETYLGLUCOSAMINIDASE"/>
    <property type="match status" value="1"/>
</dbReference>
<dbReference type="GO" id="GO:0008045">
    <property type="term" value="P:motor neuron axon guidance"/>
    <property type="evidence" value="ECO:0007669"/>
    <property type="project" value="TreeGrafter"/>
</dbReference>
<feature type="compositionally biased region" description="Basic and acidic residues" evidence="17">
    <location>
        <begin position="111"/>
        <end position="127"/>
    </location>
</feature>
<gene>
    <name evidence="19" type="ORF">OBRU01_13028</name>
</gene>
<evidence type="ECO:0000256" key="15">
    <source>
        <dbReference type="ARBA" id="ARBA00084038"/>
    </source>
</evidence>
<dbReference type="InterPro" id="IPR056823">
    <property type="entry name" value="TEN-like_YD-shell"/>
</dbReference>
<evidence type="ECO:0000256" key="3">
    <source>
        <dbReference type="ARBA" id="ARBA00022475"/>
    </source>
</evidence>
<dbReference type="GO" id="GO:0034116">
    <property type="term" value="P:positive regulation of heterotypic cell-cell adhesion"/>
    <property type="evidence" value="ECO:0007669"/>
    <property type="project" value="UniProtKB-ARBA"/>
</dbReference>
<dbReference type="InterPro" id="IPR057629">
    <property type="entry name" value="Teneurin1-4_GBD"/>
</dbReference>
<dbReference type="PANTHER" id="PTHR11219:SF72">
    <property type="entry name" value="TENEURIN-M"/>
    <property type="match status" value="1"/>
</dbReference>
<comment type="caution">
    <text evidence="19">The sequence shown here is derived from an EMBL/GenBank/DDBJ whole genome shotgun (WGS) entry which is preliminary data.</text>
</comment>
<keyword evidence="6" id="KW-0812">Transmembrane</keyword>
<dbReference type="FunFam" id="2.120.10.30:FF:000033">
    <property type="entry name" value="teneurin-a isoform X3"/>
    <property type="match status" value="1"/>
</dbReference>
<evidence type="ECO:0000313" key="19">
    <source>
        <dbReference type="EMBL" id="KOB71847.1"/>
    </source>
</evidence>
<keyword evidence="3" id="KW-1003">Cell membrane</keyword>
<feature type="region of interest" description="Disordered" evidence="17">
    <location>
        <begin position="214"/>
        <end position="250"/>
    </location>
</feature>
<feature type="disulfide bond" evidence="16">
    <location>
        <begin position="1105"/>
        <end position="1115"/>
    </location>
</feature>
<evidence type="ECO:0000256" key="11">
    <source>
        <dbReference type="ARBA" id="ARBA00023136"/>
    </source>
</evidence>
<dbReference type="PROSITE" id="PS50026">
    <property type="entry name" value="EGF_3"/>
    <property type="match status" value="3"/>
</dbReference>
<dbReference type="GO" id="GO:0040017">
    <property type="term" value="P:positive regulation of locomotion"/>
    <property type="evidence" value="ECO:0007669"/>
    <property type="project" value="UniProtKB-ARBA"/>
</dbReference>
<proteinExistence type="inferred from homology"/>
<dbReference type="Pfam" id="PF23093">
    <property type="entry name" value="GBD_Tenm3"/>
    <property type="match status" value="1"/>
</dbReference>
<evidence type="ECO:0000256" key="2">
    <source>
        <dbReference type="ARBA" id="ARBA00009385"/>
    </source>
</evidence>
<dbReference type="Pfam" id="PF25020">
    <property type="entry name" value="TTR_TEN1-4"/>
    <property type="match status" value="1"/>
</dbReference>
<feature type="domain" description="EGF-like" evidence="18">
    <location>
        <begin position="937"/>
        <end position="969"/>
    </location>
</feature>
<protein>
    <recommendedName>
        <fullName evidence="15">Tenascin-like protein</fullName>
    </recommendedName>
</protein>
<dbReference type="Pfam" id="PF23538">
    <property type="entry name" value="Teneurin_ABD"/>
    <property type="match status" value="1"/>
</dbReference>
<keyword evidence="5" id="KW-0771">Synaptosome</keyword>
<evidence type="ECO:0000259" key="18">
    <source>
        <dbReference type="PROSITE" id="PS50026"/>
    </source>
</evidence>
<dbReference type="Pfam" id="PF25024">
    <property type="entry name" value="EGF_TEN"/>
    <property type="match status" value="1"/>
</dbReference>
<dbReference type="Pfam" id="PF15636">
    <property type="entry name" value="Tox-GHH"/>
    <property type="match status" value="1"/>
</dbReference>
<feature type="disulfide bond" evidence="16">
    <location>
        <begin position="959"/>
        <end position="968"/>
    </location>
</feature>
<dbReference type="SMART" id="SM00181">
    <property type="entry name" value="EGF"/>
    <property type="match status" value="8"/>
</dbReference>
<dbReference type="GO" id="GO:0048790">
    <property type="term" value="P:maintenance of presynaptic active zone structure"/>
    <property type="evidence" value="ECO:0007669"/>
    <property type="project" value="UniProtKB-ARBA"/>
</dbReference>
<dbReference type="InterPro" id="IPR056822">
    <property type="entry name" value="TEN_NHL"/>
</dbReference>
<evidence type="ECO:0000256" key="5">
    <source>
        <dbReference type="ARBA" id="ARBA00022599"/>
    </source>
</evidence>
<dbReference type="InterPro" id="IPR051216">
    <property type="entry name" value="Teneurin"/>
</dbReference>
<evidence type="ECO:0000256" key="8">
    <source>
        <dbReference type="ARBA" id="ARBA00022889"/>
    </source>
</evidence>
<dbReference type="GO" id="GO:0043005">
    <property type="term" value="C:neuron projection"/>
    <property type="evidence" value="ECO:0007669"/>
    <property type="project" value="UniProtKB-KW"/>
</dbReference>
<comment type="similarity">
    <text evidence="2">Belongs to the tenascin family. Teneurin subfamily.</text>
</comment>
<dbReference type="Gene3D" id="2.10.25.10">
    <property type="entry name" value="Laminin"/>
    <property type="match status" value="5"/>
</dbReference>
<name>A0A0L7L8L0_OPEBR</name>
<keyword evidence="7" id="KW-0677">Repeat</keyword>
<evidence type="ECO:0000256" key="17">
    <source>
        <dbReference type="SAM" id="MobiDB-lite"/>
    </source>
</evidence>
<organism evidence="19 20">
    <name type="scientific">Operophtera brumata</name>
    <name type="common">Winter moth</name>
    <name type="synonym">Phalaena brumata</name>
    <dbReference type="NCBI Taxonomy" id="104452"/>
    <lineage>
        <taxon>Eukaryota</taxon>
        <taxon>Metazoa</taxon>
        <taxon>Ecdysozoa</taxon>
        <taxon>Arthropoda</taxon>
        <taxon>Hexapoda</taxon>
        <taxon>Insecta</taxon>
        <taxon>Pterygota</taxon>
        <taxon>Neoptera</taxon>
        <taxon>Endopterygota</taxon>
        <taxon>Lepidoptera</taxon>
        <taxon>Glossata</taxon>
        <taxon>Ditrysia</taxon>
        <taxon>Geometroidea</taxon>
        <taxon>Geometridae</taxon>
        <taxon>Larentiinae</taxon>
        <taxon>Operophtera</taxon>
    </lineage>
</organism>
<dbReference type="FunFam" id="2.10.25.10:FF:000013">
    <property type="entry name" value="Teneurin transmembrane protein 4"/>
    <property type="match status" value="1"/>
</dbReference>
<keyword evidence="8" id="KW-0130">Cell adhesion</keyword>
<dbReference type="NCBIfam" id="TIGR01643">
    <property type="entry name" value="YD_repeat_2x"/>
    <property type="match status" value="1"/>
</dbReference>
<evidence type="ECO:0000256" key="12">
    <source>
        <dbReference type="ARBA" id="ARBA00023157"/>
    </source>
</evidence>
<dbReference type="GO" id="GO:0034110">
    <property type="term" value="P:regulation of homotypic cell-cell adhesion"/>
    <property type="evidence" value="ECO:0007669"/>
    <property type="project" value="UniProtKB-ARBA"/>
</dbReference>
<dbReference type="PROSITE" id="PS00022">
    <property type="entry name" value="EGF_1"/>
    <property type="match status" value="4"/>
</dbReference>
<evidence type="ECO:0000256" key="4">
    <source>
        <dbReference type="ARBA" id="ARBA00022536"/>
    </source>
</evidence>
<dbReference type="InterPro" id="IPR056820">
    <property type="entry name" value="TEN_TTR-like"/>
</dbReference>
<keyword evidence="4 16" id="KW-0245">EGF-like domain</keyword>
<keyword evidence="11" id="KW-0472">Membrane</keyword>
<keyword evidence="20" id="KW-1185">Reference proteome</keyword>
<comment type="subcellular location">
    <subcellularLocation>
        <location evidence="1">Membrane</location>
        <topology evidence="1">Single-pass membrane protein</topology>
    </subcellularLocation>
    <subcellularLocation>
        <location evidence="13">Synapse</location>
        <location evidence="13">Synaptosome</location>
    </subcellularLocation>
    <subcellularLocation>
        <location evidence="14">Synaptic cell membrane</location>
    </subcellularLocation>
</comment>
<dbReference type="InterPro" id="IPR028916">
    <property type="entry name" value="Tox-GHH_dom"/>
</dbReference>
<dbReference type="SUPFAM" id="SSF101898">
    <property type="entry name" value="NHL repeat"/>
    <property type="match status" value="1"/>
</dbReference>
<dbReference type="GO" id="GO:2000331">
    <property type="term" value="P:regulation of terminal button organization"/>
    <property type="evidence" value="ECO:0007669"/>
    <property type="project" value="UniProtKB-ARBA"/>
</dbReference>
<feature type="disulfide bond" evidence="16">
    <location>
        <begin position="1127"/>
        <end position="1136"/>
    </location>
</feature>
<dbReference type="GO" id="GO:0007155">
    <property type="term" value="P:cell adhesion"/>
    <property type="evidence" value="ECO:0007669"/>
    <property type="project" value="UniProtKB-KW"/>
</dbReference>
<dbReference type="Pfam" id="PF25023">
    <property type="entry name" value="TEN_YD-shell"/>
    <property type="match status" value="1"/>
</dbReference>
<dbReference type="GO" id="GO:0031594">
    <property type="term" value="C:neuromuscular junction"/>
    <property type="evidence" value="ECO:0007669"/>
    <property type="project" value="UniProtKB-ARBA"/>
</dbReference>
<feature type="compositionally biased region" description="Polar residues" evidence="17">
    <location>
        <begin position="93"/>
        <end position="109"/>
    </location>
</feature>
<dbReference type="FunFam" id="2.60.120.260:FF:000189">
    <property type="entry name" value="Teneurin-m-like Protein"/>
    <property type="match status" value="1"/>
</dbReference>
<evidence type="ECO:0000256" key="10">
    <source>
        <dbReference type="ARBA" id="ARBA00022989"/>
    </source>
</evidence>
<evidence type="ECO:0000256" key="1">
    <source>
        <dbReference type="ARBA" id="ARBA00004167"/>
    </source>
</evidence>
<accession>A0A0L7L8L0</accession>
<keyword evidence="5" id="KW-0770">Synapse</keyword>
<evidence type="ECO:0000256" key="7">
    <source>
        <dbReference type="ARBA" id="ARBA00022737"/>
    </source>
</evidence>
<evidence type="ECO:0000256" key="13">
    <source>
        <dbReference type="ARBA" id="ARBA00034102"/>
    </source>
</evidence>
<evidence type="ECO:0000256" key="16">
    <source>
        <dbReference type="PROSITE-ProRule" id="PRU00076"/>
    </source>
</evidence>
<dbReference type="GO" id="GO:0048499">
    <property type="term" value="P:synaptic vesicle membrane organization"/>
    <property type="evidence" value="ECO:0007669"/>
    <property type="project" value="UniProtKB-ARBA"/>
</dbReference>
<keyword evidence="10" id="KW-1133">Transmembrane helix</keyword>
<feature type="compositionally biased region" description="Basic and acidic residues" evidence="17">
    <location>
        <begin position="236"/>
        <end position="248"/>
    </location>
</feature>
<dbReference type="GO" id="GO:0042803">
    <property type="term" value="F:protein homodimerization activity"/>
    <property type="evidence" value="ECO:0007669"/>
    <property type="project" value="UniProtKB-ARBA"/>
</dbReference>
<evidence type="ECO:0000256" key="6">
    <source>
        <dbReference type="ARBA" id="ARBA00022692"/>
    </source>
</evidence>
<dbReference type="STRING" id="104452.A0A0L7L8L0"/>
<dbReference type="FunFam" id="2.180.10.10:FF:000008">
    <property type="entry name" value="Odz, odd Oz/ten-m homolog"/>
    <property type="match status" value="1"/>
</dbReference>
<dbReference type="GO" id="GO:0043025">
    <property type="term" value="C:neuronal cell body"/>
    <property type="evidence" value="ECO:0007669"/>
    <property type="project" value="UniProtKB-ARBA"/>
</dbReference>
<dbReference type="GO" id="GO:0099559">
    <property type="term" value="P:maintenance of alignment of postsynaptic density and presynaptic active zone"/>
    <property type="evidence" value="ECO:0007669"/>
    <property type="project" value="UniProtKB-ARBA"/>
</dbReference>
<feature type="domain" description="EGF-like" evidence="18">
    <location>
        <begin position="1101"/>
        <end position="1137"/>
    </location>
</feature>
<dbReference type="GO" id="GO:0016200">
    <property type="term" value="P:synaptic target attraction"/>
    <property type="evidence" value="ECO:0007669"/>
    <property type="project" value="UniProtKB-ARBA"/>
</dbReference>
<dbReference type="InterPro" id="IPR006530">
    <property type="entry name" value="YD"/>
</dbReference>
<dbReference type="EMBL" id="JTDY01002229">
    <property type="protein sequence ID" value="KOB71847.1"/>
    <property type="molecule type" value="Genomic_DNA"/>
</dbReference>